<proteinExistence type="inferred from homology"/>
<dbReference type="AlphaFoldDB" id="A0A067SX09"/>
<dbReference type="STRING" id="685588.A0A067SX09"/>
<dbReference type="Gene3D" id="6.10.20.40">
    <property type="entry name" value="TEA/ATTS domain"/>
    <property type="match status" value="1"/>
</dbReference>
<evidence type="ECO:0000313" key="6">
    <source>
        <dbReference type="Proteomes" id="UP000027222"/>
    </source>
</evidence>
<accession>A0A067SX09</accession>
<dbReference type="InterPro" id="IPR000818">
    <property type="entry name" value="TEA/ATTS_dom"/>
</dbReference>
<feature type="region of interest" description="Disordered" evidence="3">
    <location>
        <begin position="1"/>
        <end position="26"/>
    </location>
</feature>
<evidence type="ECO:0000256" key="3">
    <source>
        <dbReference type="SAM" id="MobiDB-lite"/>
    </source>
</evidence>
<dbReference type="SMART" id="SM00426">
    <property type="entry name" value="TEA"/>
    <property type="match status" value="1"/>
</dbReference>
<protein>
    <recommendedName>
        <fullName evidence="4">TEA domain-containing protein</fullName>
    </recommendedName>
</protein>
<dbReference type="PROSITE" id="PS51088">
    <property type="entry name" value="TEA_2"/>
    <property type="match status" value="1"/>
</dbReference>
<evidence type="ECO:0000256" key="1">
    <source>
        <dbReference type="ARBA" id="ARBA00008421"/>
    </source>
</evidence>
<feature type="region of interest" description="Disordered" evidence="3">
    <location>
        <begin position="96"/>
        <end position="117"/>
    </location>
</feature>
<organism evidence="5 6">
    <name type="scientific">Galerina marginata (strain CBS 339.88)</name>
    <dbReference type="NCBI Taxonomy" id="685588"/>
    <lineage>
        <taxon>Eukaryota</taxon>
        <taxon>Fungi</taxon>
        <taxon>Dikarya</taxon>
        <taxon>Basidiomycota</taxon>
        <taxon>Agaricomycotina</taxon>
        <taxon>Agaricomycetes</taxon>
        <taxon>Agaricomycetidae</taxon>
        <taxon>Agaricales</taxon>
        <taxon>Agaricineae</taxon>
        <taxon>Strophariaceae</taxon>
        <taxon>Galerina</taxon>
    </lineage>
</organism>
<name>A0A067SX09_GALM3</name>
<dbReference type="Pfam" id="PF01285">
    <property type="entry name" value="TEA"/>
    <property type="match status" value="1"/>
</dbReference>
<feature type="region of interest" description="Disordered" evidence="3">
    <location>
        <begin position="129"/>
        <end position="156"/>
    </location>
</feature>
<dbReference type="GO" id="GO:0003700">
    <property type="term" value="F:DNA-binding transcription factor activity"/>
    <property type="evidence" value="ECO:0007669"/>
    <property type="project" value="InterPro"/>
</dbReference>
<dbReference type="InterPro" id="IPR038096">
    <property type="entry name" value="TEA/ATTS_sf"/>
</dbReference>
<feature type="compositionally biased region" description="Polar residues" evidence="3">
    <location>
        <begin position="132"/>
        <end position="156"/>
    </location>
</feature>
<evidence type="ECO:0000259" key="4">
    <source>
        <dbReference type="PROSITE" id="PS51088"/>
    </source>
</evidence>
<reference evidence="6" key="1">
    <citation type="journal article" date="2014" name="Proc. Natl. Acad. Sci. U.S.A.">
        <title>Extensive sampling of basidiomycete genomes demonstrates inadequacy of the white-rot/brown-rot paradigm for wood decay fungi.</title>
        <authorList>
            <person name="Riley R."/>
            <person name="Salamov A.A."/>
            <person name="Brown D.W."/>
            <person name="Nagy L.G."/>
            <person name="Floudas D."/>
            <person name="Held B.W."/>
            <person name="Levasseur A."/>
            <person name="Lombard V."/>
            <person name="Morin E."/>
            <person name="Otillar R."/>
            <person name="Lindquist E.A."/>
            <person name="Sun H."/>
            <person name="LaButti K.M."/>
            <person name="Schmutz J."/>
            <person name="Jabbour D."/>
            <person name="Luo H."/>
            <person name="Baker S.E."/>
            <person name="Pisabarro A.G."/>
            <person name="Walton J.D."/>
            <person name="Blanchette R.A."/>
            <person name="Henrissat B."/>
            <person name="Martin F."/>
            <person name="Cullen D."/>
            <person name="Hibbett D.S."/>
            <person name="Grigoriev I.V."/>
        </authorList>
    </citation>
    <scope>NUCLEOTIDE SEQUENCE [LARGE SCALE GENOMIC DNA]</scope>
    <source>
        <strain evidence="6">CBS 339.88</strain>
    </source>
</reference>
<feature type="domain" description="TEA" evidence="4">
    <location>
        <begin position="43"/>
        <end position="116"/>
    </location>
</feature>
<sequence>MRPISPIRKRLGASSTVPQSERTGRRSYRMMPLVEVENSRTLRVRKEPVWPPICEEALLEGLRAYRPVSKTGRPLRRFTKRNVFISKFIFEATGEKRTPKQVGSRLQQISESSRDDDLKTLIRNRDFPPDQISLNLSPEPSSPTLTAVGTPSDYTDSTVSDFGSPEFLVSSIFDTSSDSSDPKTIVIPSHSPCYDNFFAHSVTLSVELITSDVAAGMAAQLGMDADITDHGTDFILSLDANHKSGEFNPSYNARHLSNIPPQSLFYQPPKLTIISPFLSSQIPYLCTFAVYFDATTLVHSEDTSLIVTQETGEYSSKSCVWCTQVLPGYWDKLSRLSSLERYTIIFDILKLPMDASEISQAKPDFSVAFNFRPTSSSDIGASPPFYSSNTFDDPPLPPTFSSFPLGSIPSTLFPDADCGRVYTWFDQASSYVLYPLAGDHSLNVPDSDVGPPYTFAQF</sequence>
<dbReference type="EMBL" id="KL142389">
    <property type="protein sequence ID" value="KDR72239.1"/>
    <property type="molecule type" value="Genomic_DNA"/>
</dbReference>
<keyword evidence="6" id="KW-1185">Reference proteome</keyword>
<comment type="similarity">
    <text evidence="1">Belongs to the TEC1 family.</text>
</comment>
<evidence type="ECO:0000313" key="5">
    <source>
        <dbReference type="EMBL" id="KDR72239.1"/>
    </source>
</evidence>
<dbReference type="Proteomes" id="UP000027222">
    <property type="component" value="Unassembled WGS sequence"/>
</dbReference>
<evidence type="ECO:0000256" key="2">
    <source>
        <dbReference type="PROSITE-ProRule" id="PRU00505"/>
    </source>
</evidence>
<gene>
    <name evidence="5" type="ORF">GALMADRAFT_158967</name>
</gene>
<dbReference type="HOGENOM" id="CLU_597220_0_0_1"/>
<feature type="DNA-binding region" description="TEA" evidence="2">
    <location>
        <begin position="43"/>
        <end position="116"/>
    </location>
</feature>
<dbReference type="OrthoDB" id="10006572at2759"/>